<dbReference type="Pfam" id="PF00005">
    <property type="entry name" value="ABC_tran"/>
    <property type="match status" value="1"/>
</dbReference>
<dbReference type="RefSeq" id="WP_110265517.1">
    <property type="nucleotide sequence ID" value="NZ_CAWNXA010000006.1"/>
</dbReference>
<dbReference type="InterPro" id="IPR050334">
    <property type="entry name" value="Molybdenum_import_ModC"/>
</dbReference>
<dbReference type="SMART" id="SM00382">
    <property type="entry name" value="AAA"/>
    <property type="match status" value="1"/>
</dbReference>
<dbReference type="GO" id="GO:0140359">
    <property type="term" value="F:ABC-type transporter activity"/>
    <property type="evidence" value="ECO:0007669"/>
    <property type="project" value="InterPro"/>
</dbReference>
<evidence type="ECO:0000256" key="2">
    <source>
        <dbReference type="ARBA" id="ARBA00022475"/>
    </source>
</evidence>
<keyword evidence="3 9" id="KW-0500">Molybdenum</keyword>
<evidence type="ECO:0000256" key="8">
    <source>
        <dbReference type="ARBA" id="ARBA00023136"/>
    </source>
</evidence>
<dbReference type="Gene3D" id="2.40.50.100">
    <property type="match status" value="1"/>
</dbReference>
<keyword evidence="8" id="KW-0472">Membrane</keyword>
<keyword evidence="13" id="KW-1185">Reference proteome</keyword>
<dbReference type="GO" id="GO:0016020">
    <property type="term" value="C:membrane"/>
    <property type="evidence" value="ECO:0007669"/>
    <property type="project" value="InterPro"/>
</dbReference>
<dbReference type="Gene3D" id="3.40.50.300">
    <property type="entry name" value="P-loop containing nucleotide triphosphate hydrolases"/>
    <property type="match status" value="1"/>
</dbReference>
<dbReference type="Proteomes" id="UP000248330">
    <property type="component" value="Unassembled WGS sequence"/>
</dbReference>
<dbReference type="Pfam" id="PF03459">
    <property type="entry name" value="TOBE"/>
    <property type="match status" value="1"/>
</dbReference>
<evidence type="ECO:0000256" key="9">
    <source>
        <dbReference type="PROSITE-ProRule" id="PRU01213"/>
    </source>
</evidence>
<evidence type="ECO:0000256" key="1">
    <source>
        <dbReference type="ARBA" id="ARBA00022448"/>
    </source>
</evidence>
<dbReference type="InterPro" id="IPR017871">
    <property type="entry name" value="ABC_transporter-like_CS"/>
</dbReference>
<keyword evidence="2" id="KW-1003">Cell membrane</keyword>
<protein>
    <submittedName>
        <fullName evidence="12">Molybdate transport system ATP-binding protein</fullName>
    </submittedName>
</protein>
<dbReference type="PANTHER" id="PTHR43514">
    <property type="entry name" value="ABC TRANSPORTER I FAMILY MEMBER 10"/>
    <property type="match status" value="1"/>
</dbReference>
<evidence type="ECO:0000256" key="3">
    <source>
        <dbReference type="ARBA" id="ARBA00022505"/>
    </source>
</evidence>
<proteinExistence type="predicted"/>
<dbReference type="AlphaFoldDB" id="A0A318E6T7"/>
<feature type="domain" description="Mop" evidence="11">
    <location>
        <begin position="293"/>
        <end position="358"/>
    </location>
</feature>
<organism evidence="12 13">
    <name type="scientific">Sinimarinibacterium flocculans</name>
    <dbReference type="NCBI Taxonomy" id="985250"/>
    <lineage>
        <taxon>Bacteria</taxon>
        <taxon>Pseudomonadati</taxon>
        <taxon>Pseudomonadota</taxon>
        <taxon>Gammaproteobacteria</taxon>
        <taxon>Nevskiales</taxon>
        <taxon>Nevskiaceae</taxon>
        <taxon>Sinimarinibacterium</taxon>
    </lineage>
</organism>
<comment type="caution">
    <text evidence="12">The sequence shown here is derived from an EMBL/GenBank/DDBJ whole genome shotgun (WGS) entry which is preliminary data.</text>
</comment>
<dbReference type="OrthoDB" id="9802264at2"/>
<dbReference type="GO" id="GO:0005524">
    <property type="term" value="F:ATP binding"/>
    <property type="evidence" value="ECO:0007669"/>
    <property type="project" value="UniProtKB-KW"/>
</dbReference>
<dbReference type="PROSITE" id="PS00211">
    <property type="entry name" value="ABC_TRANSPORTER_1"/>
    <property type="match status" value="1"/>
</dbReference>
<dbReference type="PANTHER" id="PTHR43514:SF10">
    <property type="entry name" value="MOLYBDENUM IMPORT ATP-BINDING PROTEIN MODC 2"/>
    <property type="match status" value="1"/>
</dbReference>
<dbReference type="GO" id="GO:0016887">
    <property type="term" value="F:ATP hydrolysis activity"/>
    <property type="evidence" value="ECO:0007669"/>
    <property type="project" value="InterPro"/>
</dbReference>
<evidence type="ECO:0000259" key="10">
    <source>
        <dbReference type="PROSITE" id="PS50893"/>
    </source>
</evidence>
<evidence type="ECO:0000256" key="4">
    <source>
        <dbReference type="ARBA" id="ARBA00022519"/>
    </source>
</evidence>
<dbReference type="InterPro" id="IPR011868">
    <property type="entry name" value="ModC_ABC_ATP-bd"/>
</dbReference>
<evidence type="ECO:0000256" key="5">
    <source>
        <dbReference type="ARBA" id="ARBA00022741"/>
    </source>
</evidence>
<evidence type="ECO:0000313" key="13">
    <source>
        <dbReference type="Proteomes" id="UP000248330"/>
    </source>
</evidence>
<dbReference type="NCBIfam" id="TIGR02142">
    <property type="entry name" value="modC_ABC"/>
    <property type="match status" value="1"/>
</dbReference>
<dbReference type="InterPro" id="IPR008995">
    <property type="entry name" value="Mo/tungstate-bd_C_term_dom"/>
</dbReference>
<evidence type="ECO:0000313" key="12">
    <source>
        <dbReference type="EMBL" id="PXV67202.1"/>
    </source>
</evidence>
<reference evidence="12 13" key="1">
    <citation type="submission" date="2018-04" db="EMBL/GenBank/DDBJ databases">
        <title>Genomic Encyclopedia of Type Strains, Phase IV (KMG-IV): sequencing the most valuable type-strain genomes for metagenomic binning, comparative biology and taxonomic classification.</title>
        <authorList>
            <person name="Goeker M."/>
        </authorList>
    </citation>
    <scope>NUCLEOTIDE SEQUENCE [LARGE SCALE GENOMIC DNA]</scope>
    <source>
        <strain evidence="12 13">DSM 104150</strain>
    </source>
</reference>
<dbReference type="InterPro" id="IPR004606">
    <property type="entry name" value="Mop_domain"/>
</dbReference>
<accession>A0A318E6T7</accession>
<name>A0A318E6T7_9GAMM</name>
<keyword evidence="5" id="KW-0547">Nucleotide-binding</keyword>
<dbReference type="EMBL" id="QICN01000006">
    <property type="protein sequence ID" value="PXV67202.1"/>
    <property type="molecule type" value="Genomic_DNA"/>
</dbReference>
<gene>
    <name evidence="12" type="ORF">C8D93_106179</name>
</gene>
<dbReference type="InterPro" id="IPR003593">
    <property type="entry name" value="AAA+_ATPase"/>
</dbReference>
<evidence type="ECO:0000259" key="11">
    <source>
        <dbReference type="PROSITE" id="PS51866"/>
    </source>
</evidence>
<dbReference type="SUPFAM" id="SSF50331">
    <property type="entry name" value="MOP-like"/>
    <property type="match status" value="1"/>
</dbReference>
<evidence type="ECO:0000256" key="7">
    <source>
        <dbReference type="ARBA" id="ARBA00022967"/>
    </source>
</evidence>
<keyword evidence="6 12" id="KW-0067">ATP-binding</keyword>
<sequence>MDGIHARLRQRHPGFVLDVELDLPARGISALFGASGSGKTTCLRALAGLERLADATLHVHGACWQDSAAGIFVPTPARRIGYVGQQAALFTHLRVRGNLEYGWRRRGRPQNLRFDDIVDLLGIGHLLQRQADALSGGERQRVAIARALLADPALLLMDEPLSALDAARKAEVLPYLERLHRTLAIPTVYVSHAFDEIARLADHLVVLDHGQVRAAGPLGETVARLDIAGDFGDAAAVVFDARVDAHDPGDRLTRLRFPGGTIEVPLRAEAPGETLRCRVHARDVSLTTQPPQATSILNVIAALVVDRRDLPGGAQCLVRLDAGGTPLLARITARSWRQLGLEPGRVVWAQVKAAALLA</sequence>
<keyword evidence="1" id="KW-0813">Transport</keyword>
<dbReference type="SUPFAM" id="SSF52540">
    <property type="entry name" value="P-loop containing nucleoside triphosphate hydrolases"/>
    <property type="match status" value="1"/>
</dbReference>
<keyword evidence="4" id="KW-0997">Cell inner membrane</keyword>
<dbReference type="InterPro" id="IPR027417">
    <property type="entry name" value="P-loop_NTPase"/>
</dbReference>
<dbReference type="InterPro" id="IPR005116">
    <property type="entry name" value="Transp-assoc_OB_typ1"/>
</dbReference>
<dbReference type="GO" id="GO:0015098">
    <property type="term" value="F:molybdate ion transmembrane transporter activity"/>
    <property type="evidence" value="ECO:0007669"/>
    <property type="project" value="InterPro"/>
</dbReference>
<dbReference type="PROSITE" id="PS50893">
    <property type="entry name" value="ABC_TRANSPORTER_2"/>
    <property type="match status" value="1"/>
</dbReference>
<evidence type="ECO:0000256" key="6">
    <source>
        <dbReference type="ARBA" id="ARBA00022840"/>
    </source>
</evidence>
<dbReference type="PROSITE" id="PS51866">
    <property type="entry name" value="MOP"/>
    <property type="match status" value="1"/>
</dbReference>
<dbReference type="InterPro" id="IPR003439">
    <property type="entry name" value="ABC_transporter-like_ATP-bd"/>
</dbReference>
<feature type="domain" description="ABC transporter" evidence="10">
    <location>
        <begin position="1"/>
        <end position="234"/>
    </location>
</feature>
<keyword evidence="7" id="KW-1278">Translocase</keyword>